<dbReference type="Proteomes" id="UP001057402">
    <property type="component" value="Chromosome 5"/>
</dbReference>
<organism evidence="1 2">
    <name type="scientific">Melastoma candidum</name>
    <dbReference type="NCBI Taxonomy" id="119954"/>
    <lineage>
        <taxon>Eukaryota</taxon>
        <taxon>Viridiplantae</taxon>
        <taxon>Streptophyta</taxon>
        <taxon>Embryophyta</taxon>
        <taxon>Tracheophyta</taxon>
        <taxon>Spermatophyta</taxon>
        <taxon>Magnoliopsida</taxon>
        <taxon>eudicotyledons</taxon>
        <taxon>Gunneridae</taxon>
        <taxon>Pentapetalae</taxon>
        <taxon>rosids</taxon>
        <taxon>malvids</taxon>
        <taxon>Myrtales</taxon>
        <taxon>Melastomataceae</taxon>
        <taxon>Melastomatoideae</taxon>
        <taxon>Melastomateae</taxon>
        <taxon>Melastoma</taxon>
    </lineage>
</organism>
<sequence length="173" mass="18627">MARTNLRIRYIEDRAARNASINKRLQDLLRKVEELSILCDVQACVVFCGEDRDEAPVHWPNDRSEVEQVLGRYLACPKEERLELTADVGNVGDFSGLGLNTGQVGNNDASMGRLQGNTGASSPAPMIRSGGNDYNVEAPAENVPRACTKSIGPASMISDVEGPNQGGRSVAPE</sequence>
<protein>
    <submittedName>
        <fullName evidence="1">Uncharacterized protein</fullName>
    </submittedName>
</protein>
<comment type="caution">
    <text evidence="1">The sequence shown here is derived from an EMBL/GenBank/DDBJ whole genome shotgun (WGS) entry which is preliminary data.</text>
</comment>
<reference evidence="2" key="1">
    <citation type="journal article" date="2023" name="Front. Plant Sci.">
        <title>Chromosomal-level genome assembly of Melastoma candidum provides insights into trichome evolution.</title>
        <authorList>
            <person name="Zhong Y."/>
            <person name="Wu W."/>
            <person name="Sun C."/>
            <person name="Zou P."/>
            <person name="Liu Y."/>
            <person name="Dai S."/>
            <person name="Zhou R."/>
        </authorList>
    </citation>
    <scope>NUCLEOTIDE SEQUENCE [LARGE SCALE GENOMIC DNA]</scope>
</reference>
<gene>
    <name evidence="1" type="ORF">MLD38_017618</name>
</gene>
<accession>A0ACB9QR71</accession>
<keyword evidence="2" id="KW-1185">Reference proteome</keyword>
<evidence type="ECO:0000313" key="1">
    <source>
        <dbReference type="EMBL" id="KAI4369135.1"/>
    </source>
</evidence>
<evidence type="ECO:0000313" key="2">
    <source>
        <dbReference type="Proteomes" id="UP001057402"/>
    </source>
</evidence>
<dbReference type="EMBL" id="CM042884">
    <property type="protein sequence ID" value="KAI4369135.1"/>
    <property type="molecule type" value="Genomic_DNA"/>
</dbReference>
<name>A0ACB9QR71_9MYRT</name>
<proteinExistence type="predicted"/>